<name>A0A1T4S0A8_9HYPH</name>
<feature type="domain" description="FHA" evidence="1">
    <location>
        <begin position="195"/>
        <end position="245"/>
    </location>
</feature>
<dbReference type="InterPro" id="IPR000157">
    <property type="entry name" value="TIR_dom"/>
</dbReference>
<dbReference type="PROSITE" id="PS50006">
    <property type="entry name" value="FHA_DOMAIN"/>
    <property type="match status" value="1"/>
</dbReference>
<dbReference type="SUPFAM" id="SSF52200">
    <property type="entry name" value="Toll/Interleukin receptor TIR domain"/>
    <property type="match status" value="1"/>
</dbReference>
<dbReference type="Pfam" id="PF00498">
    <property type="entry name" value="FHA"/>
    <property type="match status" value="1"/>
</dbReference>
<evidence type="ECO:0000313" key="3">
    <source>
        <dbReference type="EMBL" id="SKA21709.1"/>
    </source>
</evidence>
<feature type="domain" description="TIR" evidence="2">
    <location>
        <begin position="5"/>
        <end position="133"/>
    </location>
</feature>
<dbReference type="CDD" id="cd00060">
    <property type="entry name" value="FHA"/>
    <property type="match status" value="1"/>
</dbReference>
<dbReference type="InterPro" id="IPR000253">
    <property type="entry name" value="FHA_dom"/>
</dbReference>
<evidence type="ECO:0000259" key="1">
    <source>
        <dbReference type="PROSITE" id="PS50006"/>
    </source>
</evidence>
<dbReference type="InterPro" id="IPR050923">
    <property type="entry name" value="Cell_Proc_Reg/RNA_Proc"/>
</dbReference>
<dbReference type="EMBL" id="FUWJ01000006">
    <property type="protein sequence ID" value="SKA21709.1"/>
    <property type="molecule type" value="Genomic_DNA"/>
</dbReference>
<evidence type="ECO:0000259" key="2">
    <source>
        <dbReference type="PROSITE" id="PS50104"/>
    </source>
</evidence>
<dbReference type="SMART" id="SM00240">
    <property type="entry name" value="FHA"/>
    <property type="match status" value="1"/>
</dbReference>
<organism evidence="3 4">
    <name type="scientific">Enhydrobacter aerosaccus</name>
    <dbReference type="NCBI Taxonomy" id="225324"/>
    <lineage>
        <taxon>Bacteria</taxon>
        <taxon>Pseudomonadati</taxon>
        <taxon>Pseudomonadota</taxon>
        <taxon>Alphaproteobacteria</taxon>
        <taxon>Hyphomicrobiales</taxon>
        <taxon>Enhydrobacter</taxon>
    </lineage>
</organism>
<dbReference type="SUPFAM" id="SSF49879">
    <property type="entry name" value="SMAD/FHA domain"/>
    <property type="match status" value="1"/>
</dbReference>
<dbReference type="Gene3D" id="3.40.50.10140">
    <property type="entry name" value="Toll/interleukin-1 receptor homology (TIR) domain"/>
    <property type="match status" value="1"/>
</dbReference>
<dbReference type="GO" id="GO:0007165">
    <property type="term" value="P:signal transduction"/>
    <property type="evidence" value="ECO:0007669"/>
    <property type="project" value="InterPro"/>
</dbReference>
<dbReference type="InterPro" id="IPR008984">
    <property type="entry name" value="SMAD_FHA_dom_sf"/>
</dbReference>
<evidence type="ECO:0000313" key="4">
    <source>
        <dbReference type="Proteomes" id="UP000190092"/>
    </source>
</evidence>
<gene>
    <name evidence="3" type="ORF">SAMN02745126_04246</name>
</gene>
<dbReference type="Gene3D" id="2.60.200.20">
    <property type="match status" value="1"/>
</dbReference>
<protein>
    <submittedName>
        <fullName evidence="3">FHA domain-containing protein</fullName>
    </submittedName>
</protein>
<proteinExistence type="predicted"/>
<dbReference type="RefSeq" id="WP_085935919.1">
    <property type="nucleotide sequence ID" value="NZ_FUWJ01000006.1"/>
</dbReference>
<dbReference type="PROSITE" id="PS50104">
    <property type="entry name" value="TIR"/>
    <property type="match status" value="1"/>
</dbReference>
<dbReference type="PANTHER" id="PTHR23308">
    <property type="entry name" value="NUCLEAR INHIBITOR OF PROTEIN PHOSPHATASE-1"/>
    <property type="match status" value="1"/>
</dbReference>
<reference evidence="4" key="1">
    <citation type="submission" date="2017-02" db="EMBL/GenBank/DDBJ databases">
        <authorList>
            <person name="Varghese N."/>
            <person name="Submissions S."/>
        </authorList>
    </citation>
    <scope>NUCLEOTIDE SEQUENCE [LARGE SCALE GENOMIC DNA]</scope>
    <source>
        <strain evidence="4">ATCC 27094</strain>
    </source>
</reference>
<dbReference type="AlphaFoldDB" id="A0A1T4S0A8"/>
<accession>A0A1T4S0A8</accession>
<dbReference type="InterPro" id="IPR035897">
    <property type="entry name" value="Toll_tir_struct_dom_sf"/>
</dbReference>
<dbReference type="Pfam" id="PF13676">
    <property type="entry name" value="TIR_2"/>
    <property type="match status" value="1"/>
</dbReference>
<keyword evidence="4" id="KW-1185">Reference proteome</keyword>
<sequence length="273" mass="29387">MSGGTDYDIFISYTHEDTGIAKRLADDLAAQGWTVFWDRVLLPGSTWRSQIQSALVSAKVVVVLWSQRSVVSRWVEIEADHAFQRDAYLPATIDKAPLPLGLGHVQVADLREWHADPSAPIPDVLMSALRLRLGRPNLPPVPLPRPAPSTAPSVIADATVVAKEGIISLTGTGSDGSKYELSVRLSQLRMKPAGLVIGRQAGHADLVLADASVSRRHAMLKSSDGQITVYDLGSTNGTFVDNKPALAERPLGLVRGSVMRLGEVELIVQGVLH</sequence>
<dbReference type="Proteomes" id="UP000190092">
    <property type="component" value="Unassembled WGS sequence"/>
</dbReference>
<dbReference type="OrthoDB" id="9768004at2"/>
<dbReference type="STRING" id="225324.SAMN02745126_04246"/>